<dbReference type="InterPro" id="IPR000276">
    <property type="entry name" value="GPCR_Rhodpsn"/>
</dbReference>
<dbReference type="SUPFAM" id="SSF81321">
    <property type="entry name" value="Family A G protein-coupled receptor-like"/>
    <property type="match status" value="1"/>
</dbReference>
<sequence>MSGLGYLNLSLYNLSFSNGNITINSTDWIPIAIDPAVLDKILFRIKLWQISHGYILFPLCLFGIIGNVLSLATLTRKAVRSTTISIYLRCLALADLFVLLTAIFRYRSYKLFFDDEKEKWSIYYFDPYVQVYVEPIHWMALGVSSFTTLALSLERYLAVRYPIRIKRTCTLQVVRSVIIGIMTTVLILSIPNFFAYRVGMFLRDNKSYVAVAMLTEMGRKTLYHCVYHSYLIPFLWYILPWLLLAIFSTLLSKNVRKSSKIRLDFPTSPNPNRNLTFIIIMIVVLFLICNFPNCIIVFYNLVHHTMDNDVCTHETQGLLSKTTKLYDALEVVGEILNVFNSCINFIVYCVVGTKFRRELKRLILCEKCKKKRNNRIVPNYSFHNQPRDTTTEAISTITR</sequence>
<dbReference type="GeneID" id="111119199"/>
<evidence type="ECO:0000313" key="8">
    <source>
        <dbReference type="RefSeq" id="XP_022314832.1"/>
    </source>
</evidence>
<organism evidence="7 8">
    <name type="scientific">Crassostrea virginica</name>
    <name type="common">Eastern oyster</name>
    <dbReference type="NCBI Taxonomy" id="6565"/>
    <lineage>
        <taxon>Eukaryota</taxon>
        <taxon>Metazoa</taxon>
        <taxon>Spiralia</taxon>
        <taxon>Lophotrochozoa</taxon>
        <taxon>Mollusca</taxon>
        <taxon>Bivalvia</taxon>
        <taxon>Autobranchia</taxon>
        <taxon>Pteriomorphia</taxon>
        <taxon>Ostreida</taxon>
        <taxon>Ostreoidea</taxon>
        <taxon>Ostreidae</taxon>
        <taxon>Crassostrea</taxon>
    </lineage>
</organism>
<dbReference type="PROSITE" id="PS50262">
    <property type="entry name" value="G_PROTEIN_RECEP_F1_2"/>
    <property type="match status" value="1"/>
</dbReference>
<evidence type="ECO:0000313" key="7">
    <source>
        <dbReference type="Proteomes" id="UP000694844"/>
    </source>
</evidence>
<name>A0A8B8CGA0_CRAVI</name>
<dbReference type="PANTHER" id="PTHR46641">
    <property type="entry name" value="FMRFAMIDE RECEPTOR-RELATED"/>
    <property type="match status" value="1"/>
</dbReference>
<dbReference type="PANTHER" id="PTHR46641:SF2">
    <property type="entry name" value="FMRFAMIDE RECEPTOR"/>
    <property type="match status" value="1"/>
</dbReference>
<feature type="transmembrane region" description="Helical" evidence="5">
    <location>
        <begin position="234"/>
        <end position="255"/>
    </location>
</feature>
<feature type="transmembrane region" description="Helical" evidence="5">
    <location>
        <begin position="173"/>
        <end position="194"/>
    </location>
</feature>
<evidence type="ECO:0000256" key="4">
    <source>
        <dbReference type="ARBA" id="ARBA00023136"/>
    </source>
</evidence>
<feature type="transmembrane region" description="Helical" evidence="5">
    <location>
        <begin position="331"/>
        <end position="351"/>
    </location>
</feature>
<dbReference type="GO" id="GO:0008528">
    <property type="term" value="F:G protein-coupled peptide receptor activity"/>
    <property type="evidence" value="ECO:0007669"/>
    <property type="project" value="InterPro"/>
</dbReference>
<dbReference type="KEGG" id="cvn:111119199"/>
<dbReference type="PRINTS" id="PR00237">
    <property type="entry name" value="GPCRRHODOPSN"/>
</dbReference>
<feature type="transmembrane region" description="Helical" evidence="5">
    <location>
        <begin position="86"/>
        <end position="106"/>
    </location>
</feature>
<dbReference type="Pfam" id="PF10324">
    <property type="entry name" value="7TM_GPCR_Srw"/>
    <property type="match status" value="1"/>
</dbReference>
<dbReference type="CDD" id="cd14978">
    <property type="entry name" value="7tmA_FMRFamide_R-like"/>
    <property type="match status" value="1"/>
</dbReference>
<comment type="subcellular location">
    <subcellularLocation>
        <location evidence="1">Membrane</location>
    </subcellularLocation>
</comment>
<evidence type="ECO:0000256" key="2">
    <source>
        <dbReference type="ARBA" id="ARBA00022692"/>
    </source>
</evidence>
<dbReference type="GO" id="GO:0016020">
    <property type="term" value="C:membrane"/>
    <property type="evidence" value="ECO:0007669"/>
    <property type="project" value="UniProtKB-SubCell"/>
</dbReference>
<reference evidence="8" key="1">
    <citation type="submission" date="2025-08" db="UniProtKB">
        <authorList>
            <consortium name="RefSeq"/>
        </authorList>
    </citation>
    <scope>IDENTIFICATION</scope>
    <source>
        <tissue evidence="8">Whole sample</tissue>
    </source>
</reference>
<dbReference type="Gene3D" id="1.20.1070.10">
    <property type="entry name" value="Rhodopsin 7-helix transmembrane proteins"/>
    <property type="match status" value="1"/>
</dbReference>
<dbReference type="OrthoDB" id="6122841at2759"/>
<dbReference type="AlphaFoldDB" id="A0A8B8CGA0"/>
<proteinExistence type="predicted"/>
<evidence type="ECO:0000256" key="5">
    <source>
        <dbReference type="SAM" id="Phobius"/>
    </source>
</evidence>
<accession>A0A8B8CGA0</accession>
<keyword evidence="7" id="KW-1185">Reference proteome</keyword>
<keyword evidence="4 5" id="KW-0472">Membrane</keyword>
<feature type="domain" description="G-protein coupled receptors family 1 profile" evidence="6">
    <location>
        <begin position="66"/>
        <end position="348"/>
    </location>
</feature>
<evidence type="ECO:0000256" key="3">
    <source>
        <dbReference type="ARBA" id="ARBA00022989"/>
    </source>
</evidence>
<gene>
    <name evidence="8" type="primary">LOC111119199</name>
</gene>
<dbReference type="InterPro" id="IPR019427">
    <property type="entry name" value="7TM_GPCR_serpentine_rcpt_Srw"/>
</dbReference>
<evidence type="ECO:0000256" key="1">
    <source>
        <dbReference type="ARBA" id="ARBA00004370"/>
    </source>
</evidence>
<feature type="transmembrane region" description="Helical" evidence="5">
    <location>
        <begin position="136"/>
        <end position="153"/>
    </location>
</feature>
<evidence type="ECO:0000259" key="6">
    <source>
        <dbReference type="PROSITE" id="PS50262"/>
    </source>
</evidence>
<keyword evidence="3 5" id="KW-1133">Transmembrane helix</keyword>
<feature type="transmembrane region" description="Helical" evidence="5">
    <location>
        <begin position="54"/>
        <end position="74"/>
    </location>
</feature>
<dbReference type="InterPro" id="IPR017452">
    <property type="entry name" value="GPCR_Rhodpsn_7TM"/>
</dbReference>
<dbReference type="RefSeq" id="XP_022314832.1">
    <property type="nucleotide sequence ID" value="XM_022459124.1"/>
</dbReference>
<keyword evidence="2 5" id="KW-0812">Transmembrane</keyword>
<feature type="transmembrane region" description="Helical" evidence="5">
    <location>
        <begin position="275"/>
        <end position="299"/>
    </location>
</feature>
<dbReference type="Proteomes" id="UP000694844">
    <property type="component" value="Chromosome 2"/>
</dbReference>
<dbReference type="InterPro" id="IPR052954">
    <property type="entry name" value="GPCR-Ligand_Int"/>
</dbReference>
<protein>
    <submittedName>
        <fullName evidence="8">FMRFamide receptor-like</fullName>
    </submittedName>
</protein>